<dbReference type="Proteomes" id="UP001152485">
    <property type="component" value="Unassembled WGS sequence"/>
</dbReference>
<feature type="domain" description="Peptidase S9 prolyl oligopeptidase catalytic" evidence="3">
    <location>
        <begin position="601"/>
        <end position="806"/>
    </location>
</feature>
<organism evidence="4 5">
    <name type="scientific">Pseudoalteromonas holothuriae</name>
    <dbReference type="NCBI Taxonomy" id="2963714"/>
    <lineage>
        <taxon>Bacteria</taxon>
        <taxon>Pseudomonadati</taxon>
        <taxon>Pseudomonadota</taxon>
        <taxon>Gammaproteobacteria</taxon>
        <taxon>Alteromonadales</taxon>
        <taxon>Pseudoalteromonadaceae</taxon>
        <taxon>Pseudoalteromonas</taxon>
    </lineage>
</organism>
<feature type="signal peptide" evidence="2">
    <location>
        <begin position="1"/>
        <end position="20"/>
    </location>
</feature>
<evidence type="ECO:0000256" key="2">
    <source>
        <dbReference type="SAM" id="SignalP"/>
    </source>
</evidence>
<dbReference type="Pfam" id="PF00326">
    <property type="entry name" value="Peptidase_S9"/>
    <property type="match status" value="1"/>
</dbReference>
<dbReference type="SUPFAM" id="SSF53474">
    <property type="entry name" value="alpha/beta-Hydrolases"/>
    <property type="match status" value="1"/>
</dbReference>
<evidence type="ECO:0000256" key="1">
    <source>
        <dbReference type="ARBA" id="ARBA00022801"/>
    </source>
</evidence>
<name>A0ABM9GLR4_9GAMM</name>
<evidence type="ECO:0000313" key="4">
    <source>
        <dbReference type="EMBL" id="CAH9065222.1"/>
    </source>
</evidence>
<accession>A0ABM9GLR4</accession>
<comment type="caution">
    <text evidence="4">The sequence shown here is derived from an EMBL/GenBank/DDBJ whole genome shotgun (WGS) entry which is preliminary data.</text>
</comment>
<evidence type="ECO:0000313" key="5">
    <source>
        <dbReference type="Proteomes" id="UP001152485"/>
    </source>
</evidence>
<dbReference type="Gene3D" id="3.40.50.1820">
    <property type="entry name" value="alpha/beta hydrolase"/>
    <property type="match status" value="1"/>
</dbReference>
<dbReference type="PANTHER" id="PTHR42776:SF27">
    <property type="entry name" value="DIPEPTIDYL PEPTIDASE FAMILY MEMBER 6"/>
    <property type="match status" value="1"/>
</dbReference>
<dbReference type="InterPro" id="IPR029058">
    <property type="entry name" value="AB_hydrolase_fold"/>
</dbReference>
<keyword evidence="2" id="KW-0732">Signal</keyword>
<evidence type="ECO:0000259" key="3">
    <source>
        <dbReference type="Pfam" id="PF00326"/>
    </source>
</evidence>
<dbReference type="EMBL" id="CAMAPD010000018">
    <property type="protein sequence ID" value="CAH9065222.1"/>
    <property type="molecule type" value="Genomic_DNA"/>
</dbReference>
<gene>
    <name evidence="4" type="ORF">PSECIP111951_03311</name>
</gene>
<sequence>MISRTAATLLFSTLAMQLNAAPLDEKKIQFIGPIPTYNSIKPNNTAYQSKIIESLLPSLQKQTKALTIFGNDLKWQRMADVDTLTMAGIQVLKFNFAANRFIQGKLSLNGIKKAQVFLNGELLSGKESYDIHATTGDHQLIIVAEQVDNWHVVKIDYTPNSEHDSIALHNNKPFSLSAKQLFDAPTISAIGLSPNGRFYITTERHYSDNSGNTPITETVLKDRNNKIIYRFDGVTADSITWRSDSKQLAYMQEQQLKVLNLENLTTNTITSALEGASGFEYFNDDTLIFSWSKRPSDSKSLVKHYQGLEDRWSYARTNSQIYLLDIRSGLINGLTEGNLSHYLQDHDAQRNTILVSRNPQDYQAPPHRLTELIEININDGKKIPIGAYRTFNQAQYTSDGLYVIAGPDFANGLGRVLPKGTLANNYDGQLYWLDRQGKNAKALSKTFDPAIGNMTVLKSDDVILYVSDKDTKQLYLFDESKSRFKHIKTNLDVVEDFAITHTNHADILVKGTLASAPQQLKRISLKNNNAKQLWNSKELAYQHTSIASLEEFNFTNRSGVEVTGRVYLPHNLDKTKKYPALVYYYGGTSPVSRAFTGRYPFNLWAANGYVVYVLQPTGATGFGQAFSAKHVNAWGEYTAQDIIDGTKAFTQAYSFVDPKRMGNLGASYGGFMTMLLATKTDIFSASIAHAGISNITSYWGQGWWGFSYSGEASKNSFPWNNPTLYSQHSPVFHADKVQTPLLLIHGDADTNVPPGESHNMYTALKLLGKDVELIEYKGANHQILARDRRFQWWDTMLAYFDMHLKNQPQWWQHIYQK</sequence>
<dbReference type="InterPro" id="IPR001375">
    <property type="entry name" value="Peptidase_S9_cat"/>
</dbReference>
<dbReference type="PANTHER" id="PTHR42776">
    <property type="entry name" value="SERINE PEPTIDASE S9 FAMILY MEMBER"/>
    <property type="match status" value="1"/>
</dbReference>
<reference evidence="4 5" key="1">
    <citation type="submission" date="2022-07" db="EMBL/GenBank/DDBJ databases">
        <authorList>
            <person name="Criscuolo A."/>
        </authorList>
    </citation>
    <scope>NUCLEOTIDE SEQUENCE [LARGE SCALE GENOMIC DNA]</scope>
    <source>
        <strain evidence="5">CIP 111951</strain>
    </source>
</reference>
<proteinExistence type="predicted"/>
<dbReference type="RefSeq" id="WP_261594601.1">
    <property type="nucleotide sequence ID" value="NZ_CAMAPD010000018.1"/>
</dbReference>
<dbReference type="SUPFAM" id="SSF82171">
    <property type="entry name" value="DPP6 N-terminal domain-like"/>
    <property type="match status" value="1"/>
</dbReference>
<protein>
    <recommendedName>
        <fullName evidence="3">Peptidase S9 prolyl oligopeptidase catalytic domain-containing protein</fullName>
    </recommendedName>
</protein>
<keyword evidence="1" id="KW-0378">Hydrolase</keyword>
<feature type="chain" id="PRO_5046335809" description="Peptidase S9 prolyl oligopeptidase catalytic domain-containing protein" evidence="2">
    <location>
        <begin position="21"/>
        <end position="817"/>
    </location>
</feature>